<dbReference type="OrthoDB" id="482443at2759"/>
<dbReference type="EMBL" id="JAAPAO010000342">
    <property type="protein sequence ID" value="KAF4662577.1"/>
    <property type="molecule type" value="Genomic_DNA"/>
</dbReference>
<dbReference type="AlphaFoldDB" id="A0A7J6LTI6"/>
<evidence type="ECO:0000313" key="3">
    <source>
        <dbReference type="Proteomes" id="UP000591131"/>
    </source>
</evidence>
<gene>
    <name evidence="2" type="ORF">FOL47_006173</name>
</gene>
<dbReference type="Proteomes" id="UP000591131">
    <property type="component" value="Unassembled WGS sequence"/>
</dbReference>
<keyword evidence="3" id="KW-1185">Reference proteome</keyword>
<accession>A0A7J6LTI6</accession>
<evidence type="ECO:0000313" key="2">
    <source>
        <dbReference type="EMBL" id="KAF4662577.1"/>
    </source>
</evidence>
<organism evidence="2 3">
    <name type="scientific">Perkinsus chesapeaki</name>
    <name type="common">Clam parasite</name>
    <name type="synonym">Perkinsus andrewsi</name>
    <dbReference type="NCBI Taxonomy" id="330153"/>
    <lineage>
        <taxon>Eukaryota</taxon>
        <taxon>Sar</taxon>
        <taxon>Alveolata</taxon>
        <taxon>Perkinsozoa</taxon>
        <taxon>Perkinsea</taxon>
        <taxon>Perkinsida</taxon>
        <taxon>Perkinsidae</taxon>
        <taxon>Perkinsus</taxon>
    </lineage>
</organism>
<protein>
    <submittedName>
        <fullName evidence="2">Uncharacterized protein</fullName>
    </submittedName>
</protein>
<feature type="signal peptide" evidence="1">
    <location>
        <begin position="1"/>
        <end position="19"/>
    </location>
</feature>
<evidence type="ECO:0000256" key="1">
    <source>
        <dbReference type="SAM" id="SignalP"/>
    </source>
</evidence>
<sequence length="177" mass="20193">MFRLILYILTLQSLRASLSHQVPSDGNVTCSINKGGMDFHFKLDPHYGVSTTRYADLATGLYIYFSRTDKTVEFGCQTRNQIGEVLTKGGKDDWDQLEDVFPLKHLSSITIDAFKRFAQYPNTCPSAINKLLNDPPPDYKSYTGSPAWIQKIYESMADKLSARHANFRQQSCRKIKR</sequence>
<reference evidence="2 3" key="1">
    <citation type="submission" date="2020-04" db="EMBL/GenBank/DDBJ databases">
        <title>Perkinsus chesapeaki whole genome sequence.</title>
        <authorList>
            <person name="Bogema D.R."/>
        </authorList>
    </citation>
    <scope>NUCLEOTIDE SEQUENCE [LARGE SCALE GENOMIC DNA]</scope>
    <source>
        <strain evidence="2">ATCC PRA-425</strain>
    </source>
</reference>
<proteinExistence type="predicted"/>
<comment type="caution">
    <text evidence="2">The sequence shown here is derived from an EMBL/GenBank/DDBJ whole genome shotgun (WGS) entry which is preliminary data.</text>
</comment>
<feature type="chain" id="PRO_5029595324" evidence="1">
    <location>
        <begin position="20"/>
        <end position="177"/>
    </location>
</feature>
<keyword evidence="1" id="KW-0732">Signal</keyword>
<name>A0A7J6LTI6_PERCH</name>